<proteinExistence type="predicted"/>
<dbReference type="OrthoDB" id="419711at2759"/>
<gene>
    <name evidence="2" type="primary">LOC108980792</name>
</gene>
<sequence length="297" mass="34388">MSISDGDEGFRYWVRWQVPVCALIIGGPAFVAVRFVRNLKAEPLNYNDLWTPCWRNLNPLWLLIFRAFAFVCLAWVLYEIVSVAGAFAFYFYTQWTFALVMVYFVLGTVVSAYGCWFSFKKLPSSKVKGIANLKSHYAQEEIQGKLRFWGYLMQAVYQTCAGAAILTDVVFWCLLVPFFLGEQFSLTLLIGCLHSLNAIFLLLDTALNNLPFPWFGFAYFVIWSCLYVTFQWILHACGFTWWPYPFLELRTPWAPLWYFSLALVHIPCYGIYALIFKIKNSVLPVLFPRSFIASSHN</sequence>
<organism evidence="1 2">
    <name type="scientific">Juglans regia</name>
    <name type="common">English walnut</name>
    <dbReference type="NCBI Taxonomy" id="51240"/>
    <lineage>
        <taxon>Eukaryota</taxon>
        <taxon>Viridiplantae</taxon>
        <taxon>Streptophyta</taxon>
        <taxon>Embryophyta</taxon>
        <taxon>Tracheophyta</taxon>
        <taxon>Spermatophyta</taxon>
        <taxon>Magnoliopsida</taxon>
        <taxon>eudicotyledons</taxon>
        <taxon>Gunneridae</taxon>
        <taxon>Pentapetalae</taxon>
        <taxon>rosids</taxon>
        <taxon>fabids</taxon>
        <taxon>Fagales</taxon>
        <taxon>Juglandaceae</taxon>
        <taxon>Juglans</taxon>
    </lineage>
</organism>
<dbReference type="AlphaFoldDB" id="A0A6P9E7Y9"/>
<dbReference type="GO" id="GO:0016020">
    <property type="term" value="C:membrane"/>
    <property type="evidence" value="ECO:0000318"/>
    <property type="project" value="GO_Central"/>
</dbReference>
<evidence type="ECO:0000313" key="1">
    <source>
        <dbReference type="Proteomes" id="UP000235220"/>
    </source>
</evidence>
<dbReference type="GeneID" id="108980792"/>
<dbReference type="PANTHER" id="PTHR12242">
    <property type="entry name" value="OS02G0130600 PROTEIN-RELATED"/>
    <property type="match status" value="1"/>
</dbReference>
<keyword evidence="1" id="KW-1185">Reference proteome</keyword>
<dbReference type="KEGG" id="jre:108980792"/>
<accession>A0A6P9E7Y9</accession>
<evidence type="ECO:0000313" key="2">
    <source>
        <dbReference type="RefSeq" id="XP_035538932.1"/>
    </source>
</evidence>
<protein>
    <submittedName>
        <fullName evidence="2">Protein rolling stone-like</fullName>
    </submittedName>
</protein>
<name>A0A6P9E7Y9_JUGRE</name>
<dbReference type="PANTHER" id="PTHR12242:SF38">
    <property type="entry name" value="TRANSMEMBRANE PROTEIN"/>
    <property type="match status" value="1"/>
</dbReference>
<dbReference type="RefSeq" id="XP_035538932.1">
    <property type="nucleotide sequence ID" value="XM_035683039.1"/>
</dbReference>
<dbReference type="Proteomes" id="UP000235220">
    <property type="component" value="Chromosome 11"/>
</dbReference>
<reference evidence="2" key="1">
    <citation type="submission" date="2025-08" db="UniProtKB">
        <authorList>
            <consortium name="RefSeq"/>
        </authorList>
    </citation>
    <scope>IDENTIFICATION</scope>
    <source>
        <tissue evidence="2">Leaves</tissue>
    </source>
</reference>
<dbReference type="Gramene" id="Jr11_16760_p1">
    <property type="protein sequence ID" value="cds.Jr11_16760_p1"/>
    <property type="gene ID" value="Jr11_16760"/>
</dbReference>